<dbReference type="InterPro" id="IPR017853">
    <property type="entry name" value="GH"/>
</dbReference>
<keyword evidence="13" id="KW-1185">Reference proteome</keyword>
<dbReference type="GO" id="GO:0031176">
    <property type="term" value="F:endo-1,4-beta-xylanase activity"/>
    <property type="evidence" value="ECO:0007669"/>
    <property type="project" value="UniProtKB-EC"/>
</dbReference>
<dbReference type="Gene3D" id="3.20.20.80">
    <property type="entry name" value="Glycosidases"/>
    <property type="match status" value="1"/>
</dbReference>
<evidence type="ECO:0000313" key="12">
    <source>
        <dbReference type="EMBL" id="ESQ80028.1"/>
    </source>
</evidence>
<comment type="caution">
    <text evidence="12">The sequence shown here is derived from an EMBL/GenBank/DDBJ whole genome shotgun (WGS) entry which is preliminary data.</text>
</comment>
<keyword evidence="7 10" id="KW-0326">Glycosidase</keyword>
<dbReference type="Pfam" id="PF00331">
    <property type="entry name" value="Glyco_hydro_10"/>
    <property type="match status" value="1"/>
</dbReference>
<feature type="domain" description="GH10" evidence="11">
    <location>
        <begin position="22"/>
        <end position="343"/>
    </location>
</feature>
<dbReference type="STRING" id="1121022.GCA_000376105_00678"/>
<organism evidence="12 13">
    <name type="scientific">Asticcacaulis benevestitus DSM 16100 = ATCC BAA-896</name>
    <dbReference type="NCBI Taxonomy" id="1121022"/>
    <lineage>
        <taxon>Bacteria</taxon>
        <taxon>Pseudomonadati</taxon>
        <taxon>Pseudomonadota</taxon>
        <taxon>Alphaproteobacteria</taxon>
        <taxon>Caulobacterales</taxon>
        <taxon>Caulobacteraceae</taxon>
        <taxon>Asticcacaulis</taxon>
    </lineage>
</organism>
<keyword evidence="3" id="KW-0858">Xylan degradation</keyword>
<evidence type="ECO:0000256" key="8">
    <source>
        <dbReference type="ARBA" id="ARBA00023326"/>
    </source>
</evidence>
<accession>V4QLH9</accession>
<name>V4QLH9_9CAUL</name>
<dbReference type="EMBL" id="AWGB01000100">
    <property type="protein sequence ID" value="ESQ80028.1"/>
    <property type="molecule type" value="Genomic_DNA"/>
</dbReference>
<dbReference type="SUPFAM" id="SSF51445">
    <property type="entry name" value="(Trans)glycosidases"/>
    <property type="match status" value="1"/>
</dbReference>
<dbReference type="PANTHER" id="PTHR31490:SF88">
    <property type="entry name" value="BETA-XYLANASE"/>
    <property type="match status" value="1"/>
</dbReference>
<dbReference type="Proteomes" id="UP000017837">
    <property type="component" value="Unassembled WGS sequence"/>
</dbReference>
<protein>
    <recommendedName>
        <fullName evidence="10">Beta-xylanase</fullName>
        <ecNumber evidence="10">3.2.1.8</ecNumber>
    </recommendedName>
</protein>
<evidence type="ECO:0000313" key="13">
    <source>
        <dbReference type="Proteomes" id="UP000017837"/>
    </source>
</evidence>
<dbReference type="PATRIC" id="fig|1121022.4.peg.4616"/>
<evidence type="ECO:0000256" key="3">
    <source>
        <dbReference type="ARBA" id="ARBA00022651"/>
    </source>
</evidence>
<comment type="similarity">
    <text evidence="2 10">Belongs to the glycosyl hydrolase 10 (cellulase F) family.</text>
</comment>
<evidence type="ECO:0000256" key="2">
    <source>
        <dbReference type="ARBA" id="ARBA00007495"/>
    </source>
</evidence>
<evidence type="ECO:0000256" key="10">
    <source>
        <dbReference type="RuleBase" id="RU361174"/>
    </source>
</evidence>
<evidence type="ECO:0000259" key="11">
    <source>
        <dbReference type="PROSITE" id="PS51760"/>
    </source>
</evidence>
<dbReference type="PROSITE" id="PS00591">
    <property type="entry name" value="GH10_1"/>
    <property type="match status" value="1"/>
</dbReference>
<dbReference type="PROSITE" id="PS51760">
    <property type="entry name" value="GH10_2"/>
    <property type="match status" value="1"/>
</dbReference>
<dbReference type="EC" id="3.2.1.8" evidence="10"/>
<dbReference type="PANTHER" id="PTHR31490">
    <property type="entry name" value="GLYCOSYL HYDROLASE"/>
    <property type="match status" value="1"/>
</dbReference>
<dbReference type="PRINTS" id="PR00134">
    <property type="entry name" value="GLHYDRLASE10"/>
</dbReference>
<evidence type="ECO:0000256" key="5">
    <source>
        <dbReference type="ARBA" id="ARBA00022801"/>
    </source>
</evidence>
<keyword evidence="5 10" id="KW-0378">Hydrolase</keyword>
<evidence type="ECO:0000256" key="6">
    <source>
        <dbReference type="ARBA" id="ARBA00023277"/>
    </source>
</evidence>
<dbReference type="InterPro" id="IPR031158">
    <property type="entry name" value="GH10_AS"/>
</dbReference>
<keyword evidence="6 10" id="KW-0119">Carbohydrate metabolism</keyword>
<gene>
    <name evidence="12" type="ORF">ABENE_22535</name>
</gene>
<dbReference type="InterPro" id="IPR001000">
    <property type="entry name" value="GH10_dom"/>
</dbReference>
<evidence type="ECO:0000256" key="9">
    <source>
        <dbReference type="PROSITE-ProRule" id="PRU10061"/>
    </source>
</evidence>
<dbReference type="SMART" id="SM00633">
    <property type="entry name" value="Glyco_10"/>
    <property type="match status" value="1"/>
</dbReference>
<dbReference type="InterPro" id="IPR044846">
    <property type="entry name" value="GH10"/>
</dbReference>
<evidence type="ECO:0000256" key="7">
    <source>
        <dbReference type="ARBA" id="ARBA00023295"/>
    </source>
</evidence>
<feature type="active site" description="Nucleophile" evidence="9">
    <location>
        <position position="256"/>
    </location>
</feature>
<sequence length="345" mass="37878">MLAGGAALALSQSLPADAEAAYGDIPPLKSVTPYPLGVATSATKVSDPAWSALAARQFSRLTAEWEMKMEYVLQADGSLKLDRADKMVAFARRNGMTVHGHTLIWYAQDGEYFQKLSAKPDAFLNAYVDYIAGVMGRYKGVIPSWDVVNEPIWNDGRGLRPCLWQKVLGDDYIGLALEAAHRADPQALLFINDYNLELTPKKRATFLKLIETLLKNGAPLHGIGTQTHIDAGITPGLIRSAIADIASLGLKVHISELDISLREDHPTPVAQPRIDQVRTLNELLEAYQDVPANQRYGLTMWALRDSDSWLNTPQGGKSLIPDEPVLFDRLGRPKPLAQAFVNAVK</sequence>
<keyword evidence="8 10" id="KW-0624">Polysaccharide degradation</keyword>
<dbReference type="GO" id="GO:0045493">
    <property type="term" value="P:xylan catabolic process"/>
    <property type="evidence" value="ECO:0007669"/>
    <property type="project" value="UniProtKB-KW"/>
</dbReference>
<evidence type="ECO:0000256" key="4">
    <source>
        <dbReference type="ARBA" id="ARBA00022729"/>
    </source>
</evidence>
<reference evidence="12 13" key="1">
    <citation type="journal article" date="2014" name="Nature">
        <title>Sequential evolution of bacterial morphology by co-option of a developmental regulator.</title>
        <authorList>
            <person name="Jiang C."/>
            <person name="Brown P.J."/>
            <person name="Ducret A."/>
            <person name="Brun Y.V."/>
        </authorList>
    </citation>
    <scope>NUCLEOTIDE SEQUENCE [LARGE SCALE GENOMIC DNA]</scope>
    <source>
        <strain evidence="12 13">DSM 16100</strain>
    </source>
</reference>
<comment type="catalytic activity">
    <reaction evidence="1 10">
        <text>Endohydrolysis of (1-&gt;4)-beta-D-xylosidic linkages in xylans.</text>
        <dbReference type="EC" id="3.2.1.8"/>
    </reaction>
</comment>
<keyword evidence="4" id="KW-0732">Signal</keyword>
<proteinExistence type="inferred from homology"/>
<dbReference type="AlphaFoldDB" id="V4QLH9"/>
<evidence type="ECO:0000256" key="1">
    <source>
        <dbReference type="ARBA" id="ARBA00000681"/>
    </source>
</evidence>
<dbReference type="eggNOG" id="COG3693">
    <property type="taxonomic scope" value="Bacteria"/>
</dbReference>